<evidence type="ECO:0000256" key="2">
    <source>
        <dbReference type="ARBA" id="ARBA00012832"/>
    </source>
</evidence>
<dbReference type="PANTHER" id="PTHR10890">
    <property type="entry name" value="CYSTEINYL-TRNA SYNTHETASE"/>
    <property type="match status" value="1"/>
</dbReference>
<organism evidence="13 14">
    <name type="scientific">Glutinoglossum americanum</name>
    <dbReference type="NCBI Taxonomy" id="1670608"/>
    <lineage>
        <taxon>Eukaryota</taxon>
        <taxon>Fungi</taxon>
        <taxon>Dikarya</taxon>
        <taxon>Ascomycota</taxon>
        <taxon>Pezizomycotina</taxon>
        <taxon>Geoglossomycetes</taxon>
        <taxon>Geoglossales</taxon>
        <taxon>Geoglossaceae</taxon>
        <taxon>Glutinoglossum</taxon>
    </lineage>
</organism>
<dbReference type="PANTHER" id="PTHR10890:SF3">
    <property type="entry name" value="CYSTEINE--TRNA LIGASE, CYTOPLASMIC"/>
    <property type="match status" value="1"/>
</dbReference>
<feature type="region of interest" description="Disordered" evidence="11">
    <location>
        <begin position="838"/>
        <end position="861"/>
    </location>
</feature>
<keyword evidence="14" id="KW-1185">Reference proteome</keyword>
<dbReference type="PRINTS" id="PR00983">
    <property type="entry name" value="TRNASYNTHCYS"/>
</dbReference>
<name>A0A9P8L0S7_9PEZI</name>
<keyword evidence="5" id="KW-0547">Nucleotide-binding</keyword>
<dbReference type="SUPFAM" id="SSF47323">
    <property type="entry name" value="Anticodon-binding domain of a subclass of class I aminoacyl-tRNA synthetases"/>
    <property type="match status" value="1"/>
</dbReference>
<reference evidence="13" key="1">
    <citation type="submission" date="2021-03" db="EMBL/GenBank/DDBJ databases">
        <title>Comparative genomics and phylogenomic investigation of the class Geoglossomycetes provide insights into ecological specialization and systematics.</title>
        <authorList>
            <person name="Melie T."/>
            <person name="Pirro S."/>
            <person name="Miller A.N."/>
            <person name="Quandt A."/>
        </authorList>
    </citation>
    <scope>NUCLEOTIDE SEQUENCE</scope>
    <source>
        <strain evidence="13">GBOQ0MN5Z8</strain>
    </source>
</reference>
<dbReference type="GO" id="GO:0006423">
    <property type="term" value="P:cysteinyl-tRNA aminoacylation"/>
    <property type="evidence" value="ECO:0007669"/>
    <property type="project" value="InterPro"/>
</dbReference>
<evidence type="ECO:0000256" key="10">
    <source>
        <dbReference type="ARBA" id="ARBA00031499"/>
    </source>
</evidence>
<sequence length="880" mass="98845">MSTAVSRQQPPWHAPSGVVSRLTVYNSLTRTKNKFVPQDPRGKEVTWYCCGPTVYDAGHLGHARNYISTDILRRIMRDYFGYDVLFVMNITDVDDKIIVRARQEHFLEEFKQKHSCISDPVVLDTALSAFHAYASKNLPRLEKGVHPGSYEKESAKAYASILEGGTVTGQGTPGDNEAKLKMHIETLSSASKAINTAMENPSSISDDEFYGQTGDILQQYLDSLYGTSVGHEEYGIFTKLTQHWERQFNEDLRSLNCLPPDIVTRVSEYIPENVAFVERIVSKGFAYQTPDGSVYFDIKAFEAAGNNYARLEPWNRNDKELLADGEGSLTKKSGVEKRSDADFALWKSSKPGEPSWPSPWGLGRPGWHIECSAMCSKVLGSQIDIHSGGIDLAFPHHDNELAQSEAYWTENGSNCTAKTPQNHQWVNYFLHMGHLSISGSKMSKSLKNFTTIRSALEKQWTARGLRIVFLLGGWKERIEVTSDVASAAKSWEAHVNNFFTNVSALVTEQDGVSESGVLVPQPFQEEEHQLWKQLKEAKDKLDDALCDSFNTPAAMGTISSLISEANAYITTGQKQKPPLGLAAVKGIARWITRILEIFGLDTSSSGPDGGDRIGWGSGLPIGSRQEGTSSLTTREVTIRYLQPFSTFRDRMRKLAASHPGLQIASEILQICDITREDLRNVDVYFEDQFPSHRSLVRFAPKDGAKKFPDSQATALRFVRPFSVFRDKMRQLAIKNTKSSPVAQQVLSECDKVRDIDLTDLGIYLDDREAGQPALIKFVPKEQLIADREERLAGAAEAARKKEAAKLDRERVEREKAEKGRLSHLEMFRTSEYKEWDEEGIPIKDASGEEITKSRGKKLRKDWERQKRLHEDWLKRESGGE</sequence>
<dbReference type="Gene3D" id="1.20.120.640">
    <property type="entry name" value="Anticodon-binding domain of a subclass of class I aminoacyl-tRNA synthetases"/>
    <property type="match status" value="1"/>
</dbReference>
<evidence type="ECO:0000256" key="6">
    <source>
        <dbReference type="ARBA" id="ARBA00022833"/>
    </source>
</evidence>
<dbReference type="HAMAP" id="MF_00041">
    <property type="entry name" value="Cys_tRNA_synth"/>
    <property type="match status" value="1"/>
</dbReference>
<keyword evidence="9" id="KW-0030">Aminoacyl-tRNA synthetase</keyword>
<evidence type="ECO:0000256" key="4">
    <source>
        <dbReference type="ARBA" id="ARBA00022723"/>
    </source>
</evidence>
<keyword evidence="8" id="KW-0648">Protein biosynthesis</keyword>
<accession>A0A9P8L0S7</accession>
<keyword evidence="6" id="KW-0862">Zinc</keyword>
<dbReference type="EC" id="6.1.1.16" evidence="2"/>
<evidence type="ECO:0000256" key="7">
    <source>
        <dbReference type="ARBA" id="ARBA00022840"/>
    </source>
</evidence>
<comment type="cofactor">
    <cofactor evidence="1">
        <name>Zn(2+)</name>
        <dbReference type="ChEBI" id="CHEBI:29105"/>
    </cofactor>
</comment>
<keyword evidence="4" id="KW-0479">Metal-binding</keyword>
<dbReference type="NCBIfam" id="TIGR00435">
    <property type="entry name" value="cysS"/>
    <property type="match status" value="1"/>
</dbReference>
<dbReference type="GO" id="GO:0004817">
    <property type="term" value="F:cysteine-tRNA ligase activity"/>
    <property type="evidence" value="ECO:0007669"/>
    <property type="project" value="UniProtKB-EC"/>
</dbReference>
<evidence type="ECO:0000256" key="11">
    <source>
        <dbReference type="SAM" id="MobiDB-lite"/>
    </source>
</evidence>
<dbReference type="SUPFAM" id="SSF52374">
    <property type="entry name" value="Nucleotidylyl transferase"/>
    <property type="match status" value="1"/>
</dbReference>
<dbReference type="Proteomes" id="UP000698800">
    <property type="component" value="Unassembled WGS sequence"/>
</dbReference>
<evidence type="ECO:0000313" key="13">
    <source>
        <dbReference type="EMBL" id="KAH0542294.1"/>
    </source>
</evidence>
<dbReference type="InterPro" id="IPR032678">
    <property type="entry name" value="tRNA-synt_1_cat_dom"/>
</dbReference>
<dbReference type="GO" id="GO:0005737">
    <property type="term" value="C:cytoplasm"/>
    <property type="evidence" value="ECO:0007669"/>
    <property type="project" value="TreeGrafter"/>
</dbReference>
<dbReference type="EMBL" id="JAGHQL010000057">
    <property type="protein sequence ID" value="KAH0542294.1"/>
    <property type="molecule type" value="Genomic_DNA"/>
</dbReference>
<dbReference type="InterPro" id="IPR015803">
    <property type="entry name" value="Cys-tRNA-ligase"/>
</dbReference>
<dbReference type="Gene3D" id="3.40.50.620">
    <property type="entry name" value="HUPs"/>
    <property type="match status" value="2"/>
</dbReference>
<dbReference type="GO" id="GO:0046872">
    <property type="term" value="F:metal ion binding"/>
    <property type="evidence" value="ECO:0007669"/>
    <property type="project" value="UniProtKB-KW"/>
</dbReference>
<dbReference type="CDD" id="cd00672">
    <property type="entry name" value="CysRS_core"/>
    <property type="match status" value="1"/>
</dbReference>
<gene>
    <name evidence="13" type="ORF">FGG08_003321</name>
</gene>
<evidence type="ECO:0000259" key="12">
    <source>
        <dbReference type="Pfam" id="PF01406"/>
    </source>
</evidence>
<dbReference type="GO" id="GO:0005524">
    <property type="term" value="F:ATP binding"/>
    <property type="evidence" value="ECO:0007669"/>
    <property type="project" value="UniProtKB-KW"/>
</dbReference>
<evidence type="ECO:0000256" key="8">
    <source>
        <dbReference type="ARBA" id="ARBA00022917"/>
    </source>
</evidence>
<keyword evidence="7" id="KW-0067">ATP-binding</keyword>
<dbReference type="AlphaFoldDB" id="A0A9P8L0S7"/>
<dbReference type="Pfam" id="PF01406">
    <property type="entry name" value="tRNA-synt_1e"/>
    <property type="match status" value="1"/>
</dbReference>
<evidence type="ECO:0000313" key="14">
    <source>
        <dbReference type="Proteomes" id="UP000698800"/>
    </source>
</evidence>
<comment type="caution">
    <text evidence="13">The sequence shown here is derived from an EMBL/GenBank/DDBJ whole genome shotgun (WGS) entry which is preliminary data.</text>
</comment>
<evidence type="ECO:0000256" key="1">
    <source>
        <dbReference type="ARBA" id="ARBA00001947"/>
    </source>
</evidence>
<protein>
    <recommendedName>
        <fullName evidence="2">cysteine--tRNA ligase</fullName>
        <ecNumber evidence="2">6.1.1.16</ecNumber>
    </recommendedName>
    <alternativeName>
        <fullName evidence="10">Cysteinyl-tRNA synthetase</fullName>
    </alternativeName>
</protein>
<keyword evidence="3" id="KW-0436">Ligase</keyword>
<feature type="domain" description="tRNA synthetases class I catalytic" evidence="12">
    <location>
        <begin position="42"/>
        <end position="487"/>
    </location>
</feature>
<dbReference type="InterPro" id="IPR024909">
    <property type="entry name" value="Cys-tRNA/MSH_ligase"/>
</dbReference>
<evidence type="ECO:0000256" key="3">
    <source>
        <dbReference type="ARBA" id="ARBA00022598"/>
    </source>
</evidence>
<proteinExistence type="inferred from homology"/>
<dbReference type="InterPro" id="IPR014729">
    <property type="entry name" value="Rossmann-like_a/b/a_fold"/>
</dbReference>
<dbReference type="InterPro" id="IPR009080">
    <property type="entry name" value="tRNAsynth_Ia_anticodon-bd"/>
</dbReference>
<evidence type="ECO:0000256" key="5">
    <source>
        <dbReference type="ARBA" id="ARBA00022741"/>
    </source>
</evidence>
<evidence type="ECO:0000256" key="9">
    <source>
        <dbReference type="ARBA" id="ARBA00023146"/>
    </source>
</evidence>
<dbReference type="OrthoDB" id="438179at2759"/>